<reference evidence="5 6" key="1">
    <citation type="submission" date="2017-09" db="EMBL/GenBank/DDBJ databases">
        <title>Pseudomonas abyssi sp. nov. isolated from Abyssopelagic Water.</title>
        <authorList>
            <person name="Wei Y."/>
        </authorList>
    </citation>
    <scope>NUCLEOTIDE SEQUENCE [LARGE SCALE GENOMIC DNA]</scope>
    <source>
        <strain evidence="5 6">MT5</strain>
    </source>
</reference>
<dbReference type="GO" id="GO:0005886">
    <property type="term" value="C:plasma membrane"/>
    <property type="evidence" value="ECO:0007669"/>
    <property type="project" value="TreeGrafter"/>
</dbReference>
<dbReference type="CDD" id="cd01129">
    <property type="entry name" value="PulE-GspE-like"/>
    <property type="match status" value="1"/>
</dbReference>
<dbReference type="PROSITE" id="PS00662">
    <property type="entry name" value="T2SP_E"/>
    <property type="match status" value="1"/>
</dbReference>
<keyword evidence="3" id="KW-0067">ATP-binding</keyword>
<evidence type="ECO:0000256" key="2">
    <source>
        <dbReference type="ARBA" id="ARBA00022741"/>
    </source>
</evidence>
<dbReference type="GO" id="GO:0005524">
    <property type="term" value="F:ATP binding"/>
    <property type="evidence" value="ECO:0007669"/>
    <property type="project" value="UniProtKB-KW"/>
</dbReference>
<sequence length="754" mass="83192">MLAGGYIANRDWQTRCAHALASIDRKAFILSDGQRRVAGRGIPPLKTVEQILQACRIGPGARVLHLGSGSGYLTAILAVLAKEVIAVERLQSLAEFSRTALAAQGLHNVTVRCADVGSGAADMAPFDLIVVSTPKIKTREPLWDQLTLRGEFLCVEIGEASRQLLVKYINRGNKRIARSEHGYIEFVPAGDDIYVELGFVSPEMLNEARARAGRNRSLVVDEIARLQNIDAQKLYRALSDQYGLPLLSANEVMAQIDPTLHGNLSRAYLSHEHIIPIHADKSSVTVACRDPNAPMDEVQQLFPGLKINRVLVTPVDYRRIWGALERGEKGVRKADDKAPGKAADLLTSEAPHSDARLVNLYEALLLDAVADRASDIHLERYGANIRVRLRVDGELRDLDHYYITPAEYAGLINVVKLRSELNIAERRLPQGGRSQARVGNTHYDLRVQVQPSLHGEHVVIRLLPQNSSLISIEQLGMQEHIASAYRRLLRNPAGLVLVVGPTGSGKTTTLNAGLQLLAEDTTRKVITVEDPIEYSIDNIQQTRVRPDIGFSFADAMRSFVRQDPDVILVGEIRDHETAQEAIRASQTGHVVLSTLHCNDAVDAVQRLFDLNVHPNSLASELLAVIAQRLAKRVCEHCKVEDEPDPDILKELFPKAAPKGFRCFRGKGCPQCNGTGTKGRVGVIEFLQFNGELRNAVSRRTPVGELRALALDSGLYTMRDSALDHVIQGNIPLSELPRILPQERMAPEKRGQWKG</sequence>
<comment type="similarity">
    <text evidence="1">Belongs to the GSP E family.</text>
</comment>
<dbReference type="CDD" id="cd02440">
    <property type="entry name" value="AdoMet_MTases"/>
    <property type="match status" value="1"/>
</dbReference>
<dbReference type="InterPro" id="IPR037257">
    <property type="entry name" value="T2SS_E_N_sf"/>
</dbReference>
<evidence type="ECO:0000259" key="4">
    <source>
        <dbReference type="PROSITE" id="PS00662"/>
    </source>
</evidence>
<proteinExistence type="inferred from homology"/>
<evidence type="ECO:0000256" key="3">
    <source>
        <dbReference type="ARBA" id="ARBA00022840"/>
    </source>
</evidence>
<keyword evidence="5" id="KW-0808">Transferase</keyword>
<keyword evidence="6" id="KW-1185">Reference proteome</keyword>
<protein>
    <submittedName>
        <fullName evidence="5">Protein-L-isoaspartate(D-aspartate) O-methyltransferase</fullName>
    </submittedName>
</protein>
<dbReference type="GO" id="GO:0008168">
    <property type="term" value="F:methyltransferase activity"/>
    <property type="evidence" value="ECO:0007669"/>
    <property type="project" value="UniProtKB-KW"/>
</dbReference>
<organism evidence="5 6">
    <name type="scientific">Pseudomonas abyssi</name>
    <dbReference type="NCBI Taxonomy" id="170540"/>
    <lineage>
        <taxon>Bacteria</taxon>
        <taxon>Pseudomonadati</taxon>
        <taxon>Pseudomonadota</taxon>
        <taxon>Gammaproteobacteria</taxon>
        <taxon>Pseudomonadales</taxon>
        <taxon>Pseudomonadaceae</taxon>
        <taxon>Pseudomonas</taxon>
    </lineage>
</organism>
<dbReference type="PANTHER" id="PTHR30258">
    <property type="entry name" value="TYPE II SECRETION SYSTEM PROTEIN GSPE-RELATED"/>
    <property type="match status" value="1"/>
</dbReference>
<name>A0A2A3MFS4_9PSED</name>
<dbReference type="InterPro" id="IPR003593">
    <property type="entry name" value="AAA+_ATPase"/>
</dbReference>
<gene>
    <name evidence="5" type="ORF">CNQ84_15325</name>
</gene>
<dbReference type="GO" id="GO:0016887">
    <property type="term" value="F:ATP hydrolysis activity"/>
    <property type="evidence" value="ECO:0007669"/>
    <property type="project" value="TreeGrafter"/>
</dbReference>
<dbReference type="AlphaFoldDB" id="A0A2A3MFS4"/>
<dbReference type="InterPro" id="IPR029063">
    <property type="entry name" value="SAM-dependent_MTases_sf"/>
</dbReference>
<evidence type="ECO:0000313" key="5">
    <source>
        <dbReference type="EMBL" id="PBK03404.1"/>
    </source>
</evidence>
<keyword evidence="5" id="KW-0489">Methyltransferase</keyword>
<dbReference type="EMBL" id="NTMR01000020">
    <property type="protein sequence ID" value="PBK03404.1"/>
    <property type="molecule type" value="Genomic_DNA"/>
</dbReference>
<evidence type="ECO:0000313" key="6">
    <source>
        <dbReference type="Proteomes" id="UP000242313"/>
    </source>
</evidence>
<dbReference type="GO" id="GO:0032259">
    <property type="term" value="P:methylation"/>
    <property type="evidence" value="ECO:0007669"/>
    <property type="project" value="UniProtKB-KW"/>
</dbReference>
<dbReference type="Pfam" id="PF05157">
    <property type="entry name" value="MshEN"/>
    <property type="match status" value="1"/>
</dbReference>
<dbReference type="InterPro" id="IPR007831">
    <property type="entry name" value="T2SS_GspE_N"/>
</dbReference>
<dbReference type="Pfam" id="PF00437">
    <property type="entry name" value="T2SSE"/>
    <property type="match status" value="1"/>
</dbReference>
<dbReference type="Gene3D" id="3.40.50.300">
    <property type="entry name" value="P-loop containing nucleotide triphosphate hydrolases"/>
    <property type="match status" value="1"/>
</dbReference>
<dbReference type="SUPFAM" id="SSF52540">
    <property type="entry name" value="P-loop containing nucleoside triphosphate hydrolases"/>
    <property type="match status" value="1"/>
</dbReference>
<dbReference type="Proteomes" id="UP000242313">
    <property type="component" value="Unassembled WGS sequence"/>
</dbReference>
<dbReference type="Pfam" id="PF01135">
    <property type="entry name" value="PCMT"/>
    <property type="match status" value="1"/>
</dbReference>
<dbReference type="Gene3D" id="3.40.50.150">
    <property type="entry name" value="Vaccinia Virus protein VP39"/>
    <property type="match status" value="1"/>
</dbReference>
<evidence type="ECO:0000256" key="1">
    <source>
        <dbReference type="ARBA" id="ARBA00006611"/>
    </source>
</evidence>
<comment type="caution">
    <text evidence="5">The sequence shown here is derived from an EMBL/GenBank/DDBJ whole genome shotgun (WGS) entry which is preliminary data.</text>
</comment>
<dbReference type="PANTHER" id="PTHR30258:SF2">
    <property type="entry name" value="COMG OPERON PROTEIN 1"/>
    <property type="match status" value="1"/>
</dbReference>
<keyword evidence="2" id="KW-0547">Nucleotide-binding</keyword>
<dbReference type="InterPro" id="IPR001482">
    <property type="entry name" value="T2SS/T4SS_dom"/>
</dbReference>
<dbReference type="SUPFAM" id="SSF53335">
    <property type="entry name" value="S-adenosyl-L-methionine-dependent methyltransferases"/>
    <property type="match status" value="1"/>
</dbReference>
<accession>A0A2A3MFS4</accession>
<feature type="domain" description="Bacterial type II secretion system protein E" evidence="4">
    <location>
        <begin position="560"/>
        <end position="574"/>
    </location>
</feature>
<dbReference type="SMART" id="SM00382">
    <property type="entry name" value="AAA"/>
    <property type="match status" value="1"/>
</dbReference>
<dbReference type="InterPro" id="IPR027417">
    <property type="entry name" value="P-loop_NTPase"/>
</dbReference>
<dbReference type="SUPFAM" id="SSF160246">
    <property type="entry name" value="EspE N-terminal domain-like"/>
    <property type="match status" value="1"/>
</dbReference>
<dbReference type="Gene3D" id="3.30.450.90">
    <property type="match status" value="1"/>
</dbReference>